<dbReference type="RefSeq" id="WP_264791582.1">
    <property type="nucleotide sequence ID" value="NZ_AP026867.1"/>
</dbReference>
<dbReference type="Proteomes" id="UP001060919">
    <property type="component" value="Chromosome"/>
</dbReference>
<feature type="chain" id="PRO_5037203285" evidence="1">
    <location>
        <begin position="20"/>
        <end position="371"/>
    </location>
</feature>
<dbReference type="SUPFAM" id="SSF56925">
    <property type="entry name" value="OMPA-like"/>
    <property type="match status" value="1"/>
</dbReference>
<evidence type="ECO:0000313" key="3">
    <source>
        <dbReference type="EMBL" id="BDS10255.1"/>
    </source>
</evidence>
<keyword evidence="4" id="KW-1185">Reference proteome</keyword>
<dbReference type="InterPro" id="IPR045743">
    <property type="entry name" value="DUF6089"/>
</dbReference>
<evidence type="ECO:0000259" key="2">
    <source>
        <dbReference type="Pfam" id="PF19573"/>
    </source>
</evidence>
<organism evidence="3 4">
    <name type="scientific">Aureispira anguillae</name>
    <dbReference type="NCBI Taxonomy" id="2864201"/>
    <lineage>
        <taxon>Bacteria</taxon>
        <taxon>Pseudomonadati</taxon>
        <taxon>Bacteroidota</taxon>
        <taxon>Saprospiria</taxon>
        <taxon>Saprospirales</taxon>
        <taxon>Saprospiraceae</taxon>
        <taxon>Aureispira</taxon>
    </lineage>
</organism>
<feature type="domain" description="DUF6089" evidence="2">
    <location>
        <begin position="4"/>
        <end position="215"/>
    </location>
</feature>
<dbReference type="InterPro" id="IPR011250">
    <property type="entry name" value="OMP/PagP_B-barrel"/>
</dbReference>
<proteinExistence type="predicted"/>
<evidence type="ECO:0000256" key="1">
    <source>
        <dbReference type="SAM" id="SignalP"/>
    </source>
</evidence>
<gene>
    <name evidence="3" type="ORF">AsAng_0009630</name>
</gene>
<dbReference type="EMBL" id="AP026867">
    <property type="protein sequence ID" value="BDS10255.1"/>
    <property type="molecule type" value="Genomic_DNA"/>
</dbReference>
<name>A0A916DQS7_9BACT</name>
<dbReference type="Pfam" id="PF19573">
    <property type="entry name" value="DUF6089"/>
    <property type="match status" value="1"/>
</dbReference>
<feature type="signal peptide" evidence="1">
    <location>
        <begin position="1"/>
        <end position="19"/>
    </location>
</feature>
<reference evidence="3" key="1">
    <citation type="submission" date="2022-09" db="EMBL/GenBank/DDBJ databases">
        <title>Aureispira anguillicida sp. nov., isolated from Leptocephalus of Japanese eel Anguilla japonica.</title>
        <authorList>
            <person name="Yuasa K."/>
            <person name="Mekata T."/>
            <person name="Ikunari K."/>
        </authorList>
    </citation>
    <scope>NUCLEOTIDE SEQUENCE</scope>
    <source>
        <strain evidence="3">EL160426</strain>
    </source>
</reference>
<accession>A0A916DQS7</accession>
<sequence length="371" mass="41025">MRRLLLIIAVACTPLLTKAQFNWGHNYFEVGLGGGVMNYSGELTNSIFDFKHVHFGGALFGRYNIGKFLSLRLQLALGSVSGSDADAPDFRNQVRNLDFKSHLFEGSFIVEANLMGFQPRGHEKMFSPYVFVGLGIFNFNPYTTHFDPNLDGQLVYLQTMNTEGQGSATFSNRAPYSTTQVSIPMGIGVKYAINSNISIGLEVGFRPTFTDYLDDVGQTYPVNALTGEPFYDQTPYLAGQYGDKSAQELFSDKSYSFILTDLQSRAAGSGASINAELATHIQNMSLSEFLNYITPYLADPSLAAAGSKEEAAIAEYNGYINARGGNLVRGDKLNDWYVFTMVTVSYNFIENGLVGFRKRRKRRAGCKSSQF</sequence>
<keyword evidence="1" id="KW-0732">Signal</keyword>
<evidence type="ECO:0000313" key="4">
    <source>
        <dbReference type="Proteomes" id="UP001060919"/>
    </source>
</evidence>
<protein>
    <submittedName>
        <fullName evidence="3">DUF6089 family protein</fullName>
    </submittedName>
</protein>
<dbReference type="Gene3D" id="2.40.160.20">
    <property type="match status" value="1"/>
</dbReference>
<dbReference type="AlphaFoldDB" id="A0A916DQS7"/>
<dbReference type="KEGG" id="aup:AsAng_0009630"/>